<dbReference type="InterPro" id="IPR013324">
    <property type="entry name" value="RNA_pol_sigma_r3/r4-like"/>
</dbReference>
<dbReference type="Pfam" id="PF22233">
    <property type="entry name" value="PhyR_sigma-like"/>
    <property type="match status" value="1"/>
</dbReference>
<keyword evidence="5" id="KW-1185">Reference proteome</keyword>
<dbReference type="Pfam" id="PF22029">
    <property type="entry name" value="PhyR_sigma2"/>
    <property type="match status" value="1"/>
</dbReference>
<evidence type="ECO:0000313" key="4">
    <source>
        <dbReference type="EMBL" id="EGD57926.1"/>
    </source>
</evidence>
<comment type="caution">
    <text evidence="4">The sequence shown here is derived from an EMBL/GenBank/DDBJ whole genome shotgun (WGS) entry which is preliminary data.</text>
</comment>
<dbReference type="EMBL" id="AEWJ01000051">
    <property type="protein sequence ID" value="EGD57926.1"/>
    <property type="molecule type" value="Genomic_DNA"/>
</dbReference>
<dbReference type="InterPro" id="IPR011006">
    <property type="entry name" value="CheY-like_superfamily"/>
</dbReference>
<dbReference type="RefSeq" id="WP_008070635.1">
    <property type="nucleotide sequence ID" value="NZ_AQWK01000007.1"/>
</dbReference>
<evidence type="ECO:0000256" key="1">
    <source>
        <dbReference type="PROSITE-ProRule" id="PRU00169"/>
    </source>
</evidence>
<dbReference type="OrthoDB" id="9786101at2"/>
<dbReference type="InterPro" id="IPR053866">
    <property type="entry name" value="PhyR_sigma2"/>
</dbReference>
<sequence>MTFEQTTTPDDPPVDGDGPGIDGLSRNLPYLRRYARAITGSQSRGDRLVQTMLEAAVHDPALLARIAQSRVALYRTFSERAAAGEPATPSQLARVPTRARHALLLNRLEDFSLAETAAILDVDEAQARALVSEALDDIASEESADVLVIEDEPLIAAHLMAIVADAGHRPLAHATTATAAREAFERYRPALVLSDVQLADGSSGIDAVEDILRLAPVPVIFVTGYPEKLLTGEGPEPAFLIRKPFRDETIHATISQALFFGARLAG</sequence>
<dbReference type="Proteomes" id="UP000004728">
    <property type="component" value="Unassembled WGS sequence"/>
</dbReference>
<dbReference type="InterPro" id="IPR053867">
    <property type="entry name" value="PhyR_sigma4"/>
</dbReference>
<evidence type="ECO:0000256" key="2">
    <source>
        <dbReference type="SAM" id="MobiDB-lite"/>
    </source>
</evidence>
<dbReference type="Gene3D" id="3.40.50.2300">
    <property type="match status" value="1"/>
</dbReference>
<dbReference type="Gene3D" id="1.20.140.160">
    <property type="match status" value="1"/>
</dbReference>
<gene>
    <name evidence="4" type="ORF">Y88_3256</name>
</gene>
<dbReference type="PROSITE" id="PS50110">
    <property type="entry name" value="RESPONSE_REGULATORY"/>
    <property type="match status" value="1"/>
</dbReference>
<dbReference type="InterPro" id="IPR001789">
    <property type="entry name" value="Sig_transdc_resp-reg_receiver"/>
</dbReference>
<dbReference type="SUPFAM" id="SSF88659">
    <property type="entry name" value="Sigma3 and sigma4 domains of RNA polymerase sigma factors"/>
    <property type="match status" value="1"/>
</dbReference>
<dbReference type="SUPFAM" id="SSF52172">
    <property type="entry name" value="CheY-like"/>
    <property type="match status" value="1"/>
</dbReference>
<feature type="region of interest" description="Disordered" evidence="2">
    <location>
        <begin position="1"/>
        <end position="22"/>
    </location>
</feature>
<dbReference type="GO" id="GO:0000160">
    <property type="term" value="P:phosphorelay signal transduction system"/>
    <property type="evidence" value="ECO:0007669"/>
    <property type="project" value="InterPro"/>
</dbReference>
<evidence type="ECO:0000259" key="3">
    <source>
        <dbReference type="PROSITE" id="PS50110"/>
    </source>
</evidence>
<accession>F1ZBI9</accession>
<reference evidence="4 5" key="1">
    <citation type="journal article" date="2012" name="J. Bacteriol.">
        <title>Draft Genome Sequence of Novosphingobium nitrogenifigens Y88T.</title>
        <authorList>
            <person name="Strabala T.J."/>
            <person name="Macdonald L."/>
            <person name="Liu V."/>
            <person name="Smit A.M."/>
        </authorList>
    </citation>
    <scope>NUCLEOTIDE SEQUENCE [LARGE SCALE GENOMIC DNA]</scope>
    <source>
        <strain evidence="4 5">DSM 19370</strain>
    </source>
</reference>
<organism evidence="4 5">
    <name type="scientific">Novosphingobium nitrogenifigens DSM 19370</name>
    <dbReference type="NCBI Taxonomy" id="983920"/>
    <lineage>
        <taxon>Bacteria</taxon>
        <taxon>Pseudomonadati</taxon>
        <taxon>Pseudomonadota</taxon>
        <taxon>Alphaproteobacteria</taxon>
        <taxon>Sphingomonadales</taxon>
        <taxon>Sphingomonadaceae</taxon>
        <taxon>Novosphingobium</taxon>
    </lineage>
</organism>
<proteinExistence type="predicted"/>
<dbReference type="HOGENOM" id="CLU_089963_0_0_5"/>
<keyword evidence="1" id="KW-0597">Phosphoprotein</keyword>
<protein>
    <submittedName>
        <fullName evidence="4">Two-component response regulator</fullName>
    </submittedName>
</protein>
<dbReference type="STRING" id="983920.Y88_3256"/>
<dbReference type="NCBIfam" id="NF006623">
    <property type="entry name" value="PRK09191.1"/>
    <property type="match status" value="1"/>
</dbReference>
<dbReference type="eggNOG" id="COG0784">
    <property type="taxonomic scope" value="Bacteria"/>
</dbReference>
<feature type="modified residue" description="4-aspartylphosphate" evidence="1">
    <location>
        <position position="195"/>
    </location>
</feature>
<dbReference type="InParanoid" id="F1ZBI9"/>
<dbReference type="SMART" id="SM00448">
    <property type="entry name" value="REC"/>
    <property type="match status" value="1"/>
</dbReference>
<feature type="domain" description="Response regulatory" evidence="3">
    <location>
        <begin position="145"/>
        <end position="258"/>
    </location>
</feature>
<name>F1ZBI9_9SPHN</name>
<dbReference type="Pfam" id="PF00072">
    <property type="entry name" value="Response_reg"/>
    <property type="match status" value="1"/>
</dbReference>
<evidence type="ECO:0000313" key="5">
    <source>
        <dbReference type="Proteomes" id="UP000004728"/>
    </source>
</evidence>
<dbReference type="AlphaFoldDB" id="F1ZBI9"/>